<feature type="transmembrane region" description="Helical" evidence="1">
    <location>
        <begin position="59"/>
        <end position="78"/>
    </location>
</feature>
<keyword evidence="1" id="KW-0472">Membrane</keyword>
<feature type="transmembrane region" description="Helical" evidence="1">
    <location>
        <begin position="210"/>
        <end position="228"/>
    </location>
</feature>
<accession>A0A6C0HZ49</accession>
<feature type="transmembrane region" description="Helical" evidence="1">
    <location>
        <begin position="179"/>
        <end position="198"/>
    </location>
</feature>
<name>A0A6C0HZ49_9ZZZZ</name>
<evidence type="ECO:0000313" key="2">
    <source>
        <dbReference type="EMBL" id="QHT85829.1"/>
    </source>
</evidence>
<proteinExistence type="predicted"/>
<feature type="transmembrane region" description="Helical" evidence="1">
    <location>
        <begin position="154"/>
        <end position="173"/>
    </location>
</feature>
<keyword evidence="1" id="KW-0812">Transmembrane</keyword>
<feature type="transmembrane region" description="Helical" evidence="1">
    <location>
        <begin position="84"/>
        <end position="103"/>
    </location>
</feature>
<reference evidence="2" key="1">
    <citation type="journal article" date="2020" name="Nature">
        <title>Giant virus diversity and host interactions through global metagenomics.</title>
        <authorList>
            <person name="Schulz F."/>
            <person name="Roux S."/>
            <person name="Paez-Espino D."/>
            <person name="Jungbluth S."/>
            <person name="Walsh D.A."/>
            <person name="Denef V.J."/>
            <person name="McMahon K.D."/>
            <person name="Konstantinidis K.T."/>
            <person name="Eloe-Fadrosh E.A."/>
            <person name="Kyrpides N.C."/>
            <person name="Woyke T."/>
        </authorList>
    </citation>
    <scope>NUCLEOTIDE SEQUENCE</scope>
    <source>
        <strain evidence="2">GVMAG-M-3300023184-182</strain>
    </source>
</reference>
<protein>
    <submittedName>
        <fullName evidence="2">Uncharacterized protein</fullName>
    </submittedName>
</protein>
<dbReference type="EMBL" id="MN740047">
    <property type="protein sequence ID" value="QHT85829.1"/>
    <property type="molecule type" value="Genomic_DNA"/>
</dbReference>
<organism evidence="2">
    <name type="scientific">viral metagenome</name>
    <dbReference type="NCBI Taxonomy" id="1070528"/>
    <lineage>
        <taxon>unclassified sequences</taxon>
        <taxon>metagenomes</taxon>
        <taxon>organismal metagenomes</taxon>
    </lineage>
</organism>
<dbReference type="AlphaFoldDB" id="A0A6C0HZ49"/>
<keyword evidence="1" id="KW-1133">Transmembrane helix</keyword>
<evidence type="ECO:0000256" key="1">
    <source>
        <dbReference type="SAM" id="Phobius"/>
    </source>
</evidence>
<sequence>MDNDSNSTNITTNWQSQQVAGILIIIFFGIISIVYVFFMNTYIIREKENILDSKYKLPFLLFTLISSITIITIVASNSNEYSKIIIPIIVLLNILIIFAKIIYEFFKTSNFDVISFTNSITTKINEIESIKYISKFFEYGGDDCNDSICNYLSFYNYSLIAPFIIFLFLYFSIKTSDTIMYAIYAIILFIEYAFKGRYNIFKKFYNEKQISLIIYFFSFLVFNLLLYLA</sequence>
<feature type="transmembrane region" description="Helical" evidence="1">
    <location>
        <begin position="20"/>
        <end position="38"/>
    </location>
</feature>